<organism evidence="8">
    <name type="scientific">Ditylum brightwellii</name>
    <dbReference type="NCBI Taxonomy" id="49249"/>
    <lineage>
        <taxon>Eukaryota</taxon>
        <taxon>Sar</taxon>
        <taxon>Stramenopiles</taxon>
        <taxon>Ochrophyta</taxon>
        <taxon>Bacillariophyta</taxon>
        <taxon>Mediophyceae</taxon>
        <taxon>Lithodesmiophycidae</taxon>
        <taxon>Lithodesmiales</taxon>
        <taxon>Lithodesmiaceae</taxon>
        <taxon>Ditylum</taxon>
    </lineage>
</organism>
<name>A0A7S4RFE2_9STRA</name>
<gene>
    <name evidence="8" type="ORF">DBRI00130_LOCUS17832</name>
</gene>
<feature type="compositionally biased region" description="Polar residues" evidence="5">
    <location>
        <begin position="41"/>
        <end position="54"/>
    </location>
</feature>
<dbReference type="PANTHER" id="PTHR44329:SF288">
    <property type="entry name" value="MITOGEN-ACTIVATED PROTEIN KINASE KINASE KINASE 20"/>
    <property type="match status" value="1"/>
</dbReference>
<evidence type="ECO:0000256" key="4">
    <source>
        <dbReference type="ARBA" id="ARBA00022840"/>
    </source>
</evidence>
<evidence type="ECO:0000256" key="5">
    <source>
        <dbReference type="SAM" id="MobiDB-lite"/>
    </source>
</evidence>
<keyword evidence="3" id="KW-0418">Kinase</keyword>
<feature type="domain" description="Protein kinase" evidence="7">
    <location>
        <begin position="275"/>
        <end position="580"/>
    </location>
</feature>
<dbReference type="PROSITE" id="PS50011">
    <property type="entry name" value="PROTEIN_KINASE_DOM"/>
    <property type="match status" value="1"/>
</dbReference>
<accession>A0A7S4RFE2</accession>
<evidence type="ECO:0000256" key="6">
    <source>
        <dbReference type="SAM" id="Phobius"/>
    </source>
</evidence>
<keyword evidence="1" id="KW-0808">Transferase</keyword>
<reference evidence="8" key="1">
    <citation type="submission" date="2021-01" db="EMBL/GenBank/DDBJ databases">
        <authorList>
            <person name="Corre E."/>
            <person name="Pelletier E."/>
            <person name="Niang G."/>
            <person name="Scheremetjew M."/>
            <person name="Finn R."/>
            <person name="Kale V."/>
            <person name="Holt S."/>
            <person name="Cochrane G."/>
            <person name="Meng A."/>
            <person name="Brown T."/>
            <person name="Cohen L."/>
        </authorList>
    </citation>
    <scope>NUCLEOTIDE SEQUENCE</scope>
    <source>
        <strain evidence="8">GSO104</strain>
    </source>
</reference>
<dbReference type="Gene3D" id="1.10.510.10">
    <property type="entry name" value="Transferase(Phosphotransferase) domain 1"/>
    <property type="match status" value="1"/>
</dbReference>
<feature type="compositionally biased region" description="Polar residues" evidence="5">
    <location>
        <begin position="12"/>
        <end position="31"/>
    </location>
</feature>
<protein>
    <recommendedName>
        <fullName evidence="7">Protein kinase domain-containing protein</fullName>
    </recommendedName>
</protein>
<dbReference type="AlphaFoldDB" id="A0A7S4RFE2"/>
<feature type="compositionally biased region" description="Basic and acidic residues" evidence="5">
    <location>
        <begin position="608"/>
        <end position="630"/>
    </location>
</feature>
<keyword evidence="6" id="KW-1133">Transmembrane helix</keyword>
<dbReference type="Pfam" id="PF00069">
    <property type="entry name" value="Pkinase"/>
    <property type="match status" value="1"/>
</dbReference>
<dbReference type="InterPro" id="IPR000719">
    <property type="entry name" value="Prot_kinase_dom"/>
</dbReference>
<sequence length="630" mass="72174">MYNSPKRHRRGGSSSNPQHSTSSFHHPQNNDTADHAECISFQPTSSHVTFSPSRRGTRHNRVENHNQSIPVTNDHDEKKVHNDHIQGPASAVKPNKKKVHESSNTGRIKKIHKMSKRLFTRKMHRMKKVAKWTATALLILSVSYNIILSFSPGSSTFDYESINLPDYQGTPQKQPQSSQRMFVLSSDLMSHQAGDYFQAKHGRQIELYPTEYSDITQTFPDADSSDPDVKDKMKFHPFPNHATDKNCVPTAEWQTTFHPSCNKFHEIALPELLHYEKASVLSESGSWRIVWNLNGDGRSSTGQIMDDGAVNYEEAGLKWREKNIVLKTLHYHYDIHDEYFEFQRVDAVAMDMLTSSKHVLDIYGFCGLSALNQFAGKYDGRSLTQLADHRRKYLDKLRLAKEIAQGLADIHSIDGVSSGGATLIHNDINTENILLSEEGVPLFNDFNIADFPMRNKITNEPCSPYTEFPSPQWKSPEEIRSYDGLEHKPLTEKVDIYALGNILFRFLTRQRAWRTGQGWTTTENLDILKQLKYNGTMPPVPEVITNSTDLATKALLAATLECYQFDPEKRPSAHNLVYFFDRAIKGIEQVQEEERLKARAKRKREKKMAREKAEKEEREAKRRQRKENGT</sequence>
<evidence type="ECO:0000256" key="3">
    <source>
        <dbReference type="ARBA" id="ARBA00022777"/>
    </source>
</evidence>
<dbReference type="InterPro" id="IPR011009">
    <property type="entry name" value="Kinase-like_dom_sf"/>
</dbReference>
<dbReference type="InterPro" id="IPR051681">
    <property type="entry name" value="Ser/Thr_Kinases-Pseudokinases"/>
</dbReference>
<feature type="compositionally biased region" description="Basic and acidic residues" evidence="5">
    <location>
        <begin position="73"/>
        <end position="84"/>
    </location>
</feature>
<evidence type="ECO:0000256" key="2">
    <source>
        <dbReference type="ARBA" id="ARBA00022741"/>
    </source>
</evidence>
<keyword evidence="6" id="KW-0812">Transmembrane</keyword>
<dbReference type="PANTHER" id="PTHR44329">
    <property type="entry name" value="SERINE/THREONINE-PROTEIN KINASE TNNI3K-RELATED"/>
    <property type="match status" value="1"/>
</dbReference>
<dbReference type="EMBL" id="HBNS01022557">
    <property type="protein sequence ID" value="CAE4612850.1"/>
    <property type="molecule type" value="Transcribed_RNA"/>
</dbReference>
<feature type="compositionally biased region" description="Basic residues" evidence="5">
    <location>
        <begin position="598"/>
        <end position="607"/>
    </location>
</feature>
<evidence type="ECO:0000313" key="8">
    <source>
        <dbReference type="EMBL" id="CAE4612850.1"/>
    </source>
</evidence>
<keyword evidence="4" id="KW-0067">ATP-binding</keyword>
<dbReference type="GO" id="GO:0004674">
    <property type="term" value="F:protein serine/threonine kinase activity"/>
    <property type="evidence" value="ECO:0007669"/>
    <property type="project" value="TreeGrafter"/>
</dbReference>
<keyword evidence="2" id="KW-0547">Nucleotide-binding</keyword>
<proteinExistence type="predicted"/>
<feature type="region of interest" description="Disordered" evidence="5">
    <location>
        <begin position="1"/>
        <end position="106"/>
    </location>
</feature>
<dbReference type="SUPFAM" id="SSF56112">
    <property type="entry name" value="Protein kinase-like (PK-like)"/>
    <property type="match status" value="1"/>
</dbReference>
<evidence type="ECO:0000256" key="1">
    <source>
        <dbReference type="ARBA" id="ARBA00022679"/>
    </source>
</evidence>
<feature type="compositionally biased region" description="Basic residues" evidence="5">
    <location>
        <begin position="1"/>
        <end position="11"/>
    </location>
</feature>
<keyword evidence="6" id="KW-0472">Membrane</keyword>
<dbReference type="GO" id="GO:0005524">
    <property type="term" value="F:ATP binding"/>
    <property type="evidence" value="ECO:0007669"/>
    <property type="project" value="UniProtKB-KW"/>
</dbReference>
<feature type="transmembrane region" description="Helical" evidence="6">
    <location>
        <begin position="129"/>
        <end position="147"/>
    </location>
</feature>
<feature type="region of interest" description="Disordered" evidence="5">
    <location>
        <begin position="595"/>
        <end position="630"/>
    </location>
</feature>
<evidence type="ECO:0000259" key="7">
    <source>
        <dbReference type="PROSITE" id="PS50011"/>
    </source>
</evidence>